<dbReference type="PROSITE" id="PS50088">
    <property type="entry name" value="ANK_REPEAT"/>
    <property type="match status" value="1"/>
</dbReference>
<dbReference type="GO" id="GO:0005524">
    <property type="term" value="F:ATP binding"/>
    <property type="evidence" value="ECO:0007669"/>
    <property type="project" value="UniProtKB-KW"/>
</dbReference>
<keyword evidence="1" id="KW-0723">Serine/threonine-protein kinase</keyword>
<dbReference type="RefSeq" id="WP_220168733.1">
    <property type="nucleotide sequence ID" value="NZ_JAIBOA010000016.1"/>
</dbReference>
<dbReference type="CDD" id="cd16936">
    <property type="entry name" value="HATPase_RsbW-like"/>
    <property type="match status" value="1"/>
</dbReference>
<sequence>MELNLDLRLPRDETSVPAVRRLLDAALRTLGVEAEIRDDIQLMLTEACSNVIRHAQAGDDYTVRATIVDERCLIKVIDSGEGFEPAGGAAGGDEVDLAAESGRGVMIMKALADDVRFATFPEQGALVALVKHLRYGADTLGAQLSEHSGDGADEDAAGRARPLGGAQPELEEFTGRLFDLARDGQDERLAMYVDSGVPANLTNEMGDTLLMLAAYHGHPATVRLLAERGADLERENDRGQRPLAGAVFKKEPEVVRALLDLGADPFAGHPSAHETARSIGHDEFLAWFGDPPVTES</sequence>
<dbReference type="SUPFAM" id="SSF48403">
    <property type="entry name" value="Ankyrin repeat"/>
    <property type="match status" value="1"/>
</dbReference>
<keyword evidence="2" id="KW-0040">ANK repeat</keyword>
<keyword evidence="6" id="KW-1185">Reference proteome</keyword>
<protein>
    <submittedName>
        <fullName evidence="5">ATP-binding protein</fullName>
    </submittedName>
</protein>
<accession>A0ABS7FYJ4</accession>
<dbReference type="Proteomes" id="UP000774570">
    <property type="component" value="Unassembled WGS sequence"/>
</dbReference>
<gene>
    <name evidence="5" type="ORF">K1Y72_24230</name>
</gene>
<evidence type="ECO:0000313" key="5">
    <source>
        <dbReference type="EMBL" id="MBW8485510.1"/>
    </source>
</evidence>
<feature type="repeat" description="ANK" evidence="2">
    <location>
        <begin position="205"/>
        <end position="237"/>
    </location>
</feature>
<evidence type="ECO:0000313" key="6">
    <source>
        <dbReference type="Proteomes" id="UP000774570"/>
    </source>
</evidence>
<dbReference type="PROSITE" id="PS50297">
    <property type="entry name" value="ANK_REP_REGION"/>
    <property type="match status" value="1"/>
</dbReference>
<keyword evidence="5" id="KW-0547">Nucleotide-binding</keyword>
<dbReference type="SUPFAM" id="SSF55874">
    <property type="entry name" value="ATPase domain of HSP90 chaperone/DNA topoisomerase II/histidine kinase"/>
    <property type="match status" value="1"/>
</dbReference>
<proteinExistence type="predicted"/>
<evidence type="ECO:0000256" key="1">
    <source>
        <dbReference type="ARBA" id="ARBA00022527"/>
    </source>
</evidence>
<feature type="domain" description="Histidine kinase/HSP90-like ATPase" evidence="4">
    <location>
        <begin position="10"/>
        <end position="129"/>
    </location>
</feature>
<dbReference type="Gene3D" id="3.30.565.10">
    <property type="entry name" value="Histidine kinase-like ATPase, C-terminal domain"/>
    <property type="match status" value="1"/>
</dbReference>
<evidence type="ECO:0000256" key="2">
    <source>
        <dbReference type="PROSITE-ProRule" id="PRU00023"/>
    </source>
</evidence>
<dbReference type="InterPro" id="IPR003594">
    <property type="entry name" value="HATPase_dom"/>
</dbReference>
<dbReference type="InterPro" id="IPR036770">
    <property type="entry name" value="Ankyrin_rpt-contain_sf"/>
</dbReference>
<keyword evidence="1" id="KW-0808">Transferase</keyword>
<keyword evidence="1" id="KW-0418">Kinase</keyword>
<feature type="region of interest" description="Disordered" evidence="3">
    <location>
        <begin position="144"/>
        <end position="165"/>
    </location>
</feature>
<dbReference type="Pfam" id="PF12796">
    <property type="entry name" value="Ank_2"/>
    <property type="match status" value="1"/>
</dbReference>
<dbReference type="Pfam" id="PF13581">
    <property type="entry name" value="HATPase_c_2"/>
    <property type="match status" value="1"/>
</dbReference>
<keyword evidence="5" id="KW-0067">ATP-binding</keyword>
<dbReference type="Gene3D" id="1.25.40.20">
    <property type="entry name" value="Ankyrin repeat-containing domain"/>
    <property type="match status" value="1"/>
</dbReference>
<dbReference type="EMBL" id="JAIBOA010000016">
    <property type="protein sequence ID" value="MBW8485510.1"/>
    <property type="molecule type" value="Genomic_DNA"/>
</dbReference>
<dbReference type="InterPro" id="IPR002110">
    <property type="entry name" value="Ankyrin_rpt"/>
</dbReference>
<comment type="caution">
    <text evidence="5">The sequence shown here is derived from an EMBL/GenBank/DDBJ whole genome shotgun (WGS) entry which is preliminary data.</text>
</comment>
<evidence type="ECO:0000259" key="4">
    <source>
        <dbReference type="Pfam" id="PF13581"/>
    </source>
</evidence>
<reference evidence="5 6" key="1">
    <citation type="submission" date="2021-07" db="EMBL/GenBank/DDBJ databases">
        <title>Actinomadura sp. PM05-2 isolated from lichen.</title>
        <authorList>
            <person name="Somphong A."/>
            <person name="Phongsopitanun W."/>
            <person name="Tanasupawat S."/>
            <person name="Peongsungnone V."/>
        </authorList>
    </citation>
    <scope>NUCLEOTIDE SEQUENCE [LARGE SCALE GENOMIC DNA]</scope>
    <source>
        <strain evidence="5 6">PM05-2</strain>
    </source>
</reference>
<dbReference type="InterPro" id="IPR050267">
    <property type="entry name" value="Anti-sigma-factor_SerPK"/>
</dbReference>
<dbReference type="PANTHER" id="PTHR35526">
    <property type="entry name" value="ANTI-SIGMA-F FACTOR RSBW-RELATED"/>
    <property type="match status" value="1"/>
</dbReference>
<dbReference type="InterPro" id="IPR036890">
    <property type="entry name" value="HATPase_C_sf"/>
</dbReference>
<dbReference type="PANTHER" id="PTHR35526:SF3">
    <property type="entry name" value="ANTI-SIGMA-F FACTOR RSBW"/>
    <property type="match status" value="1"/>
</dbReference>
<dbReference type="SMART" id="SM00248">
    <property type="entry name" value="ANK"/>
    <property type="match status" value="2"/>
</dbReference>
<organism evidence="5 6">
    <name type="scientific">Actinomadura parmotrematis</name>
    <dbReference type="NCBI Taxonomy" id="2864039"/>
    <lineage>
        <taxon>Bacteria</taxon>
        <taxon>Bacillati</taxon>
        <taxon>Actinomycetota</taxon>
        <taxon>Actinomycetes</taxon>
        <taxon>Streptosporangiales</taxon>
        <taxon>Thermomonosporaceae</taxon>
        <taxon>Actinomadura</taxon>
    </lineage>
</organism>
<evidence type="ECO:0000256" key="3">
    <source>
        <dbReference type="SAM" id="MobiDB-lite"/>
    </source>
</evidence>
<name>A0ABS7FYJ4_9ACTN</name>